<gene>
    <name evidence="1" type="ORF">QBC40DRAFT_95749</name>
</gene>
<sequence length="206" mass="22966">METHEASASPISTPRLSNYHDHTISSSFAIFSTSTSSLTTTHCMPASKRERTARSLPFLLFGSLSLIQNLVTERRTISSIVKHLGCCFHDDTPLHSIKPGFYYFLVKYWVEIVVNFLLFSSFVVKGVSGATFSILFTTNTGGSGKGKMLLFFGFGRGEGVVWTGQCSGLPHGKPFSILRLRMRLDGAPERKEEWRKSGHYCEVWDG</sequence>
<accession>A0AAN6XER1</accession>
<evidence type="ECO:0000313" key="1">
    <source>
        <dbReference type="EMBL" id="KAK4198181.1"/>
    </source>
</evidence>
<protein>
    <submittedName>
        <fullName evidence="1">Uncharacterized protein</fullName>
    </submittedName>
</protein>
<comment type="caution">
    <text evidence="1">The sequence shown here is derived from an EMBL/GenBank/DDBJ whole genome shotgun (WGS) entry which is preliminary data.</text>
</comment>
<evidence type="ECO:0000313" key="2">
    <source>
        <dbReference type="Proteomes" id="UP001303160"/>
    </source>
</evidence>
<keyword evidence="2" id="KW-1185">Reference proteome</keyword>
<proteinExistence type="predicted"/>
<dbReference type="EMBL" id="MU863950">
    <property type="protein sequence ID" value="KAK4198181.1"/>
    <property type="molecule type" value="Genomic_DNA"/>
</dbReference>
<name>A0AAN6XER1_9PEZI</name>
<dbReference type="AlphaFoldDB" id="A0AAN6XER1"/>
<reference evidence="1" key="1">
    <citation type="journal article" date="2023" name="Mol. Phylogenet. Evol.">
        <title>Genome-scale phylogeny and comparative genomics of the fungal order Sordariales.</title>
        <authorList>
            <person name="Hensen N."/>
            <person name="Bonometti L."/>
            <person name="Westerberg I."/>
            <person name="Brannstrom I.O."/>
            <person name="Guillou S."/>
            <person name="Cros-Aarteil S."/>
            <person name="Calhoun S."/>
            <person name="Haridas S."/>
            <person name="Kuo A."/>
            <person name="Mondo S."/>
            <person name="Pangilinan J."/>
            <person name="Riley R."/>
            <person name="LaButti K."/>
            <person name="Andreopoulos B."/>
            <person name="Lipzen A."/>
            <person name="Chen C."/>
            <person name="Yan M."/>
            <person name="Daum C."/>
            <person name="Ng V."/>
            <person name="Clum A."/>
            <person name="Steindorff A."/>
            <person name="Ohm R.A."/>
            <person name="Martin F."/>
            <person name="Silar P."/>
            <person name="Natvig D.O."/>
            <person name="Lalanne C."/>
            <person name="Gautier V."/>
            <person name="Ament-Velasquez S.L."/>
            <person name="Kruys A."/>
            <person name="Hutchinson M.I."/>
            <person name="Powell A.J."/>
            <person name="Barry K."/>
            <person name="Miller A.N."/>
            <person name="Grigoriev I.V."/>
            <person name="Debuchy R."/>
            <person name="Gladieux P."/>
            <person name="Hiltunen Thoren M."/>
            <person name="Johannesson H."/>
        </authorList>
    </citation>
    <scope>NUCLEOTIDE SEQUENCE</scope>
    <source>
        <strain evidence="1">CBS 315.58</strain>
    </source>
</reference>
<reference evidence="1" key="2">
    <citation type="submission" date="2023-05" db="EMBL/GenBank/DDBJ databases">
        <authorList>
            <consortium name="Lawrence Berkeley National Laboratory"/>
            <person name="Steindorff A."/>
            <person name="Hensen N."/>
            <person name="Bonometti L."/>
            <person name="Westerberg I."/>
            <person name="Brannstrom I.O."/>
            <person name="Guillou S."/>
            <person name="Cros-Aarteil S."/>
            <person name="Calhoun S."/>
            <person name="Haridas S."/>
            <person name="Kuo A."/>
            <person name="Mondo S."/>
            <person name="Pangilinan J."/>
            <person name="Riley R."/>
            <person name="Labutti K."/>
            <person name="Andreopoulos B."/>
            <person name="Lipzen A."/>
            <person name="Chen C."/>
            <person name="Yanf M."/>
            <person name="Daum C."/>
            <person name="Ng V."/>
            <person name="Clum A."/>
            <person name="Ohm R."/>
            <person name="Martin F."/>
            <person name="Silar P."/>
            <person name="Natvig D."/>
            <person name="Lalanne C."/>
            <person name="Gautier V."/>
            <person name="Ament-Velasquez S.L."/>
            <person name="Kruys A."/>
            <person name="Hutchinson M.I."/>
            <person name="Powell A.J."/>
            <person name="Barry K."/>
            <person name="Miller A.N."/>
            <person name="Grigoriev I.V."/>
            <person name="Debuchy R."/>
            <person name="Gladieux P."/>
            <person name="Thoren M.H."/>
            <person name="Johannesson H."/>
        </authorList>
    </citation>
    <scope>NUCLEOTIDE SEQUENCE</scope>
    <source>
        <strain evidence="1">CBS 315.58</strain>
    </source>
</reference>
<organism evidence="1 2">
    <name type="scientific">Triangularia verruculosa</name>
    <dbReference type="NCBI Taxonomy" id="2587418"/>
    <lineage>
        <taxon>Eukaryota</taxon>
        <taxon>Fungi</taxon>
        <taxon>Dikarya</taxon>
        <taxon>Ascomycota</taxon>
        <taxon>Pezizomycotina</taxon>
        <taxon>Sordariomycetes</taxon>
        <taxon>Sordariomycetidae</taxon>
        <taxon>Sordariales</taxon>
        <taxon>Podosporaceae</taxon>
        <taxon>Triangularia</taxon>
    </lineage>
</organism>
<dbReference type="Proteomes" id="UP001303160">
    <property type="component" value="Unassembled WGS sequence"/>
</dbReference>